<organism evidence="1 2">
    <name type="scientific">Clostridium paridis</name>
    <dbReference type="NCBI Taxonomy" id="2803863"/>
    <lineage>
        <taxon>Bacteria</taxon>
        <taxon>Bacillati</taxon>
        <taxon>Bacillota</taxon>
        <taxon>Clostridia</taxon>
        <taxon>Eubacteriales</taxon>
        <taxon>Clostridiaceae</taxon>
        <taxon>Clostridium</taxon>
    </lineage>
</organism>
<name>A0A937K612_9CLOT</name>
<evidence type="ECO:0000313" key="1">
    <source>
        <dbReference type="EMBL" id="MBL4933045.1"/>
    </source>
</evidence>
<dbReference type="Proteomes" id="UP000623681">
    <property type="component" value="Unassembled WGS sequence"/>
</dbReference>
<evidence type="ECO:0000313" key="2">
    <source>
        <dbReference type="Proteomes" id="UP000623681"/>
    </source>
</evidence>
<dbReference type="EMBL" id="JAESWA010000023">
    <property type="protein sequence ID" value="MBL4933045.1"/>
    <property type="molecule type" value="Genomic_DNA"/>
</dbReference>
<sequence>MYRDDYYKFTYELMPNIVYNFGPLMIYRLLRDEEKFIDNLKIEWSNIELENQELRNQPPNFIMNIVQLNFEHTAIILSIPEATMLQEAIYIAIVYDNNDTFRYFTYEICKGKQDEMGYLLREIYLSEPPTDYGFHNEIDKEVFQNKLSEIVFYDLL</sequence>
<accession>A0A937K612</accession>
<protein>
    <submittedName>
        <fullName evidence="1">Uncharacterized protein</fullName>
    </submittedName>
</protein>
<keyword evidence="2" id="KW-1185">Reference proteome</keyword>
<reference evidence="1" key="1">
    <citation type="submission" date="2021-01" db="EMBL/GenBank/DDBJ databases">
        <title>Genome public.</title>
        <authorList>
            <person name="Liu C."/>
            <person name="Sun Q."/>
        </authorList>
    </citation>
    <scope>NUCLEOTIDE SEQUENCE</scope>
    <source>
        <strain evidence="1">YIM B02565</strain>
    </source>
</reference>
<dbReference type="RefSeq" id="WP_202768419.1">
    <property type="nucleotide sequence ID" value="NZ_JAESWA010000023.1"/>
</dbReference>
<proteinExistence type="predicted"/>
<comment type="caution">
    <text evidence="1">The sequence shown here is derived from an EMBL/GenBank/DDBJ whole genome shotgun (WGS) entry which is preliminary data.</text>
</comment>
<dbReference type="AlphaFoldDB" id="A0A937K612"/>
<gene>
    <name evidence="1" type="ORF">JK634_14625</name>
</gene>